<sequence>MRRLHTLIRELPGTSRLAVAVRGGVVHDGWDVHAYLLAAVVNAVQANTHALVQVNSRRRIPPPNLVPLPGQPRRTGRTVRVADLPGARPSPG</sequence>
<feature type="compositionally biased region" description="Pro residues" evidence="1">
    <location>
        <begin position="61"/>
        <end position="70"/>
    </location>
</feature>
<dbReference type="AlphaFoldDB" id="A0A8J4DTR6"/>
<organism evidence="2 3">
    <name type="scientific">Virgisporangium aliadipatigenens</name>
    <dbReference type="NCBI Taxonomy" id="741659"/>
    <lineage>
        <taxon>Bacteria</taxon>
        <taxon>Bacillati</taxon>
        <taxon>Actinomycetota</taxon>
        <taxon>Actinomycetes</taxon>
        <taxon>Micromonosporales</taxon>
        <taxon>Micromonosporaceae</taxon>
        <taxon>Virgisporangium</taxon>
    </lineage>
</organism>
<proteinExistence type="predicted"/>
<feature type="region of interest" description="Disordered" evidence="1">
    <location>
        <begin position="59"/>
        <end position="92"/>
    </location>
</feature>
<dbReference type="Proteomes" id="UP000619260">
    <property type="component" value="Unassembled WGS sequence"/>
</dbReference>
<protein>
    <submittedName>
        <fullName evidence="2">Uncharacterized protein</fullName>
    </submittedName>
</protein>
<name>A0A8J4DTR6_9ACTN</name>
<dbReference type="EMBL" id="BOPF01000032">
    <property type="protein sequence ID" value="GIJ50034.1"/>
    <property type="molecule type" value="Genomic_DNA"/>
</dbReference>
<reference evidence="2" key="1">
    <citation type="submission" date="2021-01" db="EMBL/GenBank/DDBJ databases">
        <title>Whole genome shotgun sequence of Virgisporangium aliadipatigenens NBRC 105644.</title>
        <authorList>
            <person name="Komaki H."/>
            <person name="Tamura T."/>
        </authorList>
    </citation>
    <scope>NUCLEOTIDE SEQUENCE</scope>
    <source>
        <strain evidence="2">NBRC 105644</strain>
    </source>
</reference>
<evidence type="ECO:0000256" key="1">
    <source>
        <dbReference type="SAM" id="MobiDB-lite"/>
    </source>
</evidence>
<evidence type="ECO:0000313" key="3">
    <source>
        <dbReference type="Proteomes" id="UP000619260"/>
    </source>
</evidence>
<comment type="caution">
    <text evidence="2">The sequence shown here is derived from an EMBL/GenBank/DDBJ whole genome shotgun (WGS) entry which is preliminary data.</text>
</comment>
<keyword evidence="3" id="KW-1185">Reference proteome</keyword>
<gene>
    <name evidence="2" type="ORF">Val02_69200</name>
</gene>
<accession>A0A8J4DTR6</accession>
<evidence type="ECO:0000313" key="2">
    <source>
        <dbReference type="EMBL" id="GIJ50034.1"/>
    </source>
</evidence>